<dbReference type="InterPro" id="IPR012651">
    <property type="entry name" value="Thia_Transptr_ThiT"/>
</dbReference>
<keyword evidence="1" id="KW-0472">Membrane</keyword>
<proteinExistence type="predicted"/>
<dbReference type="Gene3D" id="1.10.1760.20">
    <property type="match status" value="1"/>
</dbReference>
<reference evidence="2 3" key="1">
    <citation type="submission" date="2019-06" db="EMBL/GenBank/DDBJ databases">
        <title>Cerasibacillus sp. nov., isolated from maize field.</title>
        <authorList>
            <person name="Lin S.-Y."/>
            <person name="Tsai C.-F."/>
            <person name="Young C.-C."/>
        </authorList>
    </citation>
    <scope>NUCLEOTIDE SEQUENCE [LARGE SCALE GENOMIC DNA]</scope>
    <source>
        <strain evidence="2 3">CC-CFT480</strain>
    </source>
</reference>
<dbReference type="GO" id="GO:0015234">
    <property type="term" value="F:thiamine transmembrane transporter activity"/>
    <property type="evidence" value="ECO:0007669"/>
    <property type="project" value="InterPro"/>
</dbReference>
<feature type="transmembrane region" description="Helical" evidence="1">
    <location>
        <begin position="55"/>
        <end position="75"/>
    </location>
</feature>
<protein>
    <submittedName>
        <fullName evidence="2">Energy-coupled thiamine transporter ThiT</fullName>
    </submittedName>
</protein>
<feature type="transmembrane region" description="Helical" evidence="1">
    <location>
        <begin position="81"/>
        <end position="101"/>
    </location>
</feature>
<dbReference type="EMBL" id="VDUW01000002">
    <property type="protein sequence ID" value="TXL66471.1"/>
    <property type="molecule type" value="Genomic_DNA"/>
</dbReference>
<accession>A0A5C8NZB2</accession>
<dbReference type="NCBIfam" id="TIGR02357">
    <property type="entry name" value="ECF_ThiT_YuaJ"/>
    <property type="match status" value="1"/>
</dbReference>
<name>A0A5C8NZB2_9BACI</name>
<feature type="transmembrane region" description="Helical" evidence="1">
    <location>
        <begin position="113"/>
        <end position="140"/>
    </location>
</feature>
<evidence type="ECO:0000313" key="3">
    <source>
        <dbReference type="Proteomes" id="UP000321574"/>
    </source>
</evidence>
<keyword evidence="3" id="KW-1185">Reference proteome</keyword>
<comment type="caution">
    <text evidence="2">The sequence shown here is derived from an EMBL/GenBank/DDBJ whole genome shotgun (WGS) entry which is preliminary data.</text>
</comment>
<dbReference type="GO" id="GO:0005886">
    <property type="term" value="C:plasma membrane"/>
    <property type="evidence" value="ECO:0007669"/>
    <property type="project" value="InterPro"/>
</dbReference>
<feature type="transmembrane region" description="Helical" evidence="1">
    <location>
        <begin position="31"/>
        <end position="48"/>
    </location>
</feature>
<keyword evidence="1" id="KW-0812">Transmembrane</keyword>
<dbReference type="OrthoDB" id="9795813at2"/>
<evidence type="ECO:0000313" key="2">
    <source>
        <dbReference type="EMBL" id="TXL66471.1"/>
    </source>
</evidence>
<organism evidence="2 3">
    <name type="scientific">Cerasibacillus terrae</name>
    <dbReference type="NCBI Taxonomy" id="2498845"/>
    <lineage>
        <taxon>Bacteria</taxon>
        <taxon>Bacillati</taxon>
        <taxon>Bacillota</taxon>
        <taxon>Bacilli</taxon>
        <taxon>Bacillales</taxon>
        <taxon>Bacillaceae</taxon>
        <taxon>Cerasibacillus</taxon>
    </lineage>
</organism>
<dbReference type="Pfam" id="PF09515">
    <property type="entry name" value="Thia_YuaJ"/>
    <property type="match status" value="1"/>
</dbReference>
<keyword evidence="1" id="KW-1133">Transmembrane helix</keyword>
<dbReference type="RefSeq" id="WP_147665871.1">
    <property type="nucleotide sequence ID" value="NZ_VDUW01000002.1"/>
</dbReference>
<evidence type="ECO:0000256" key="1">
    <source>
        <dbReference type="SAM" id="Phobius"/>
    </source>
</evidence>
<sequence>MKKFNLQTLIEIAIFAAFAMALDILPSFKPHPSISISFAMIPIFIIAFRRGFAAGVISGFLWGILQITLGDAYILTPTQAFIEYIIAFSCVGFAGLFSNVIKNSLVEKKMTTAITWIVVGTFVGSVIRYFWHFLAGVIFFKKYAIEAGKAPVIFSLTMNGITFIGAFITCAILLSLLLAKAPALVTNARSSTSRKAA</sequence>
<gene>
    <name evidence="2" type="primary">thiT</name>
    <name evidence="2" type="ORF">FHP05_03545</name>
</gene>
<dbReference type="Proteomes" id="UP000321574">
    <property type="component" value="Unassembled WGS sequence"/>
</dbReference>
<feature type="transmembrane region" description="Helical" evidence="1">
    <location>
        <begin position="152"/>
        <end position="179"/>
    </location>
</feature>
<dbReference type="AlphaFoldDB" id="A0A5C8NZB2"/>